<name>A0ABT8TAA8_9BACT</name>
<dbReference type="Proteomes" id="UP001171111">
    <property type="component" value="Unassembled WGS sequence"/>
</dbReference>
<evidence type="ECO:0000259" key="1">
    <source>
        <dbReference type="Pfam" id="PF13116"/>
    </source>
</evidence>
<dbReference type="InterPro" id="IPR025263">
    <property type="entry name" value="YhdP_central"/>
</dbReference>
<dbReference type="EMBL" id="JAULJQ010000001">
    <property type="protein sequence ID" value="MDO2408792.1"/>
    <property type="molecule type" value="Genomic_DNA"/>
</dbReference>
<feature type="domain" description="YhdP central" evidence="1">
    <location>
        <begin position="232"/>
        <end position="481"/>
    </location>
</feature>
<gene>
    <name evidence="2" type="ORF">Q2362_01585</name>
</gene>
<feature type="domain" description="YhdP central" evidence="1">
    <location>
        <begin position="565"/>
        <end position="800"/>
    </location>
</feature>
<proteinExistence type="predicted"/>
<reference evidence="2 3" key="1">
    <citation type="submission" date="2023-06" db="EMBL/GenBank/DDBJ databases">
        <title>Campylobacter magnum sp. nov., isolated from cecal contents of domestic pigs (Sus scrofa domesticus).</title>
        <authorList>
            <person name="Papic B."/>
            <person name="Gruntar I."/>
        </authorList>
    </citation>
    <scope>NUCLEOTIDE SEQUENCE [LARGE SCALE GENOMIC DNA]</scope>
    <source>
        <strain evidence="3">34484-21</strain>
    </source>
</reference>
<organism evidence="2 3">
    <name type="scientific">Campylobacter magnus</name>
    <dbReference type="NCBI Taxonomy" id="3026462"/>
    <lineage>
        <taxon>Bacteria</taxon>
        <taxon>Pseudomonadati</taxon>
        <taxon>Campylobacterota</taxon>
        <taxon>Epsilonproteobacteria</taxon>
        <taxon>Campylobacterales</taxon>
        <taxon>Campylobacteraceae</taxon>
        <taxon>Campylobacter</taxon>
    </lineage>
</organism>
<dbReference type="Pfam" id="PF13116">
    <property type="entry name" value="YhdP"/>
    <property type="match status" value="2"/>
</dbReference>
<sequence>MKKNILLFILMLFLCGIVFLMQGIHISSFKTPYFSLENLYFKLEKKFILRLESLHINASRQTDSSTEELETFFQSANYIKIFFKELIFDKISYENNMFALTYFGDKFTLDSDYVTLIATFDGAKTKVDELLLKDFDFRFNGDINIDASEQNFDLNGSISSFDISANMSARLNNGILDFEISDARAASIDDFMDSLAKNIDLDEEIKKWIHVYIKAKNYEIYSFKGSIDTKSKEIKRLDGLAHASDASLFLSPSLKPILFKSIDIKLANDNLNFTLNEPSFEGKSLEGSKVAITNITGENSHIIVDLSSNEISLDDAKPILANYDIDLGLLGSSAPTTTTLRLDISLEPFDVRADGNFAFNTKSPLRIGEASFYSTILDLDLNGTVLNFKKANLSSDFLDIDFVGKLDLSSDKGTLDTHIKRLDLEGNLLNIKNLKTTAKLDLAKDFEVSIADFDFVGNFSGKKRLSINDLSKVIKYSPLLSELNATAGSFKLDGDDFTNFGGAFELFFNFGLKDQNQNPYNHDIFTFLVTKEGFNLTSRSGNILAKNSKTGKLEIFVNNIIIPINQQSASNENKTNITYIGKNSSLSLSDFNRTLNFKAFRADFKEGLDFTGDYGNDRKLNVVLKPNYLKINGTNLPDTSINDFLGGKFIFEGGFDIKLEGRDFKDFTATINAKDTYFLGLKAQQNLLAFLDSIPSLIIFKVNDFTKKGFEAKTAQAQLKRQGNLLQINALAIKGSNADIYGTGGINTDNKDIKMQLELHLLKTASSVIANIPIINHILLGENQAASTLIEVSGTYDDPKYTSTVAVDILSTPFNIIKNTLSLPANLFK</sequence>
<keyword evidence="3" id="KW-1185">Reference proteome</keyword>
<protein>
    <submittedName>
        <fullName evidence="2">AsmA-like C-terminal domain-containing protein</fullName>
    </submittedName>
</protein>
<accession>A0ABT8TAA8</accession>
<evidence type="ECO:0000313" key="2">
    <source>
        <dbReference type="EMBL" id="MDO2408792.1"/>
    </source>
</evidence>
<dbReference type="RefSeq" id="WP_302243539.1">
    <property type="nucleotide sequence ID" value="NZ_JAULJQ010000001.1"/>
</dbReference>
<evidence type="ECO:0000313" key="3">
    <source>
        <dbReference type="Proteomes" id="UP001171111"/>
    </source>
</evidence>
<comment type="caution">
    <text evidence="2">The sequence shown here is derived from an EMBL/GenBank/DDBJ whole genome shotgun (WGS) entry which is preliminary data.</text>
</comment>